<evidence type="ECO:0000313" key="4">
    <source>
        <dbReference type="Proteomes" id="UP001054902"/>
    </source>
</evidence>
<dbReference type="EMBL" id="BLLK01000056">
    <property type="protein sequence ID" value="GFH56744.1"/>
    <property type="molecule type" value="Genomic_DNA"/>
</dbReference>
<protein>
    <submittedName>
        <fullName evidence="3">Uncharacterized protein</fullName>
    </submittedName>
</protein>
<comment type="caution">
    <text evidence="3">The sequence shown here is derived from an EMBL/GenBank/DDBJ whole genome shotgun (WGS) entry which is preliminary data.</text>
</comment>
<feature type="transmembrane region" description="Helical" evidence="2">
    <location>
        <begin position="331"/>
        <end position="354"/>
    </location>
</feature>
<keyword evidence="2" id="KW-0812">Transmembrane</keyword>
<dbReference type="Proteomes" id="UP001054902">
    <property type="component" value="Unassembled WGS sequence"/>
</dbReference>
<evidence type="ECO:0000256" key="2">
    <source>
        <dbReference type="SAM" id="Phobius"/>
    </source>
</evidence>
<evidence type="ECO:0000313" key="3">
    <source>
        <dbReference type="EMBL" id="GFH56744.1"/>
    </source>
</evidence>
<feature type="transmembrane region" description="Helical" evidence="2">
    <location>
        <begin position="366"/>
        <end position="385"/>
    </location>
</feature>
<gene>
    <name evidence="3" type="ORF">CTEN210_13220</name>
</gene>
<keyword evidence="2" id="KW-1133">Transmembrane helix</keyword>
<evidence type="ECO:0000256" key="1">
    <source>
        <dbReference type="SAM" id="MobiDB-lite"/>
    </source>
</evidence>
<reference evidence="3 4" key="1">
    <citation type="journal article" date="2021" name="Sci. Rep.">
        <title>The genome of the diatom Chaetoceros tenuissimus carries an ancient integrated fragment of an extant virus.</title>
        <authorList>
            <person name="Hongo Y."/>
            <person name="Kimura K."/>
            <person name="Takaki Y."/>
            <person name="Yoshida Y."/>
            <person name="Baba S."/>
            <person name="Kobayashi G."/>
            <person name="Nagasaki K."/>
            <person name="Hano T."/>
            <person name="Tomaru Y."/>
        </authorList>
    </citation>
    <scope>NUCLEOTIDE SEQUENCE [LARGE SCALE GENOMIC DNA]</scope>
    <source>
        <strain evidence="3 4">NIES-3715</strain>
    </source>
</reference>
<feature type="transmembrane region" description="Helical" evidence="2">
    <location>
        <begin position="92"/>
        <end position="113"/>
    </location>
</feature>
<accession>A0AAD3D632</accession>
<keyword evidence="4" id="KW-1185">Reference proteome</keyword>
<feature type="transmembrane region" description="Helical" evidence="2">
    <location>
        <begin position="148"/>
        <end position="169"/>
    </location>
</feature>
<name>A0AAD3D632_9STRA</name>
<dbReference type="AlphaFoldDB" id="A0AAD3D632"/>
<proteinExistence type="predicted"/>
<organism evidence="3 4">
    <name type="scientific">Chaetoceros tenuissimus</name>
    <dbReference type="NCBI Taxonomy" id="426638"/>
    <lineage>
        <taxon>Eukaryota</taxon>
        <taxon>Sar</taxon>
        <taxon>Stramenopiles</taxon>
        <taxon>Ochrophyta</taxon>
        <taxon>Bacillariophyta</taxon>
        <taxon>Coscinodiscophyceae</taxon>
        <taxon>Chaetocerotophycidae</taxon>
        <taxon>Chaetocerotales</taxon>
        <taxon>Chaetocerotaceae</taxon>
        <taxon>Chaetoceros</taxon>
    </lineage>
</organism>
<sequence length="501" mass="56993">MDRLKALSKKSFLSKSILDRSVTASNITELEACPLSRTFRSEENFKKSNRDETILFPSQYPPEYIPVGITSYAEFIRTINFVMKYDLHTNVAVNKCFVFSMFTGISSSLIAMLHKYERHLEVDCEFLEHEQDPAIQLKNFIMGLKSPFTFAVTSYKFLPIFLLLAYIAFLVDRWRNFMVVCHTIQGRLHDLGAIIGSIPGKNVSDEEKTQLYKLYRLMNTLHIILYKDLLREEFKHGTLFLTLVDLNLLTQNEAEAYVARGSKLRDSLASNLMTEISELIKISNKRQENSINSQLLESKSIVAHQKVCDLRGLMSKFVDLSIRDNPNEYILAMRVVVELLKVMIMFGYPILMFAESSADYNCFQPLAIFGTLFILLSLTMPFILFERLASPFDAADDIRLEHLCASTELTLFQCLRSQYCDDLNIKITSNATGSNFSNDYDSSDESSCAFLPSVKDDQGRSSHAASIKKSNRKSRPPASRLEKFLKSVNGTAGLVKIQEGK</sequence>
<keyword evidence="2" id="KW-0472">Membrane</keyword>
<feature type="region of interest" description="Disordered" evidence="1">
    <location>
        <begin position="454"/>
        <end position="482"/>
    </location>
</feature>